<proteinExistence type="predicted"/>
<gene>
    <name evidence="2" type="ORF">HINF_LOCUS46032</name>
    <name evidence="1" type="ORF">HINF_LOCUS8232</name>
</gene>
<dbReference type="Proteomes" id="UP001642409">
    <property type="component" value="Unassembled WGS sequence"/>
</dbReference>
<dbReference type="AlphaFoldDB" id="A0AA86NIE5"/>
<evidence type="ECO:0000313" key="1">
    <source>
        <dbReference type="EMBL" id="CAI9920587.1"/>
    </source>
</evidence>
<keyword evidence="3" id="KW-1185">Reference proteome</keyword>
<protein>
    <submittedName>
        <fullName evidence="2">Hypothetical_protein</fullName>
    </submittedName>
</protein>
<accession>A0AA86NIE5</accession>
<dbReference type="EMBL" id="CATOUU010000202">
    <property type="protein sequence ID" value="CAI9920587.1"/>
    <property type="molecule type" value="Genomic_DNA"/>
</dbReference>
<dbReference type="EMBL" id="CAXDID020000202">
    <property type="protein sequence ID" value="CAL6054373.1"/>
    <property type="molecule type" value="Genomic_DNA"/>
</dbReference>
<comment type="caution">
    <text evidence="1">The sequence shown here is derived from an EMBL/GenBank/DDBJ whole genome shotgun (WGS) entry which is preliminary data.</text>
</comment>
<reference evidence="2 3" key="2">
    <citation type="submission" date="2024-07" db="EMBL/GenBank/DDBJ databases">
        <authorList>
            <person name="Akdeniz Z."/>
        </authorList>
    </citation>
    <scope>NUCLEOTIDE SEQUENCE [LARGE SCALE GENOMIC DNA]</scope>
</reference>
<reference evidence="1" key="1">
    <citation type="submission" date="2023-06" db="EMBL/GenBank/DDBJ databases">
        <authorList>
            <person name="Kurt Z."/>
        </authorList>
    </citation>
    <scope>NUCLEOTIDE SEQUENCE</scope>
</reference>
<evidence type="ECO:0000313" key="2">
    <source>
        <dbReference type="EMBL" id="CAL6054373.1"/>
    </source>
</evidence>
<organism evidence="1">
    <name type="scientific">Hexamita inflata</name>
    <dbReference type="NCBI Taxonomy" id="28002"/>
    <lineage>
        <taxon>Eukaryota</taxon>
        <taxon>Metamonada</taxon>
        <taxon>Diplomonadida</taxon>
        <taxon>Hexamitidae</taxon>
        <taxon>Hexamitinae</taxon>
        <taxon>Hexamita</taxon>
    </lineage>
</organism>
<name>A0AA86NIE5_9EUKA</name>
<evidence type="ECO:0000313" key="3">
    <source>
        <dbReference type="Proteomes" id="UP001642409"/>
    </source>
</evidence>
<sequence length="181" mass="22124">MNNQIEQLIENLTEYDKEYAEAYVNRPIFQAYLQKRPDFNPNMLDEYFGTIAMFKLEYNLEIEESIRHDPNIQNDQGKTIEMLCHIKNIEPQRWMLCDQFIEDNTYNSVIRYRNKTVRPLSKKLREIYADQDEFANDYVNEIYLKQGLTFMEFQMELHNCYRYVLRAYDNIPNYKPYDYIL</sequence>